<name>A0AAP2DG07_9BACT</name>
<dbReference type="Proteomes" id="UP001319200">
    <property type="component" value="Unassembled WGS sequence"/>
</dbReference>
<dbReference type="GO" id="GO:0071555">
    <property type="term" value="P:cell wall organization"/>
    <property type="evidence" value="ECO:0007669"/>
    <property type="project" value="UniProtKB-KW"/>
</dbReference>
<dbReference type="InterPro" id="IPR013815">
    <property type="entry name" value="ATP_grasp_subdomain_1"/>
</dbReference>
<reference evidence="6 7" key="1">
    <citation type="submission" date="2021-05" db="EMBL/GenBank/DDBJ databases">
        <title>A Polyphasic approach of four new species of the genus Ohtaekwangia: Ohtaekwangia histidinii sp. nov., Ohtaekwangia cretensis sp. nov., Ohtaekwangia indiensis sp. nov., Ohtaekwangia reichenbachii sp. nov. from diverse environment.</title>
        <authorList>
            <person name="Octaviana S."/>
        </authorList>
    </citation>
    <scope>NUCLEOTIDE SEQUENCE [LARGE SCALE GENOMIC DNA]</scope>
    <source>
        <strain evidence="6 7">PWU4</strain>
    </source>
</reference>
<dbReference type="Gene3D" id="3.40.50.20">
    <property type="match status" value="1"/>
</dbReference>
<dbReference type="InterPro" id="IPR016185">
    <property type="entry name" value="PreATP-grasp_dom_sf"/>
</dbReference>
<evidence type="ECO:0000259" key="5">
    <source>
        <dbReference type="PROSITE" id="PS50975"/>
    </source>
</evidence>
<gene>
    <name evidence="6" type="ORF">KK083_01195</name>
</gene>
<dbReference type="SUPFAM" id="SSF52440">
    <property type="entry name" value="PreATP-grasp domain"/>
    <property type="match status" value="1"/>
</dbReference>
<evidence type="ECO:0000313" key="6">
    <source>
        <dbReference type="EMBL" id="MBT1695471.1"/>
    </source>
</evidence>
<dbReference type="AlphaFoldDB" id="A0AAP2DG07"/>
<dbReference type="SUPFAM" id="SSF56059">
    <property type="entry name" value="Glutathione synthetase ATP-binding domain-like"/>
    <property type="match status" value="1"/>
</dbReference>
<evidence type="ECO:0000313" key="7">
    <source>
        <dbReference type="Proteomes" id="UP001319200"/>
    </source>
</evidence>
<dbReference type="PROSITE" id="PS50975">
    <property type="entry name" value="ATP_GRASP"/>
    <property type="match status" value="1"/>
</dbReference>
<evidence type="ECO:0000256" key="2">
    <source>
        <dbReference type="ARBA" id="ARBA00022598"/>
    </source>
</evidence>
<evidence type="ECO:0000256" key="1">
    <source>
        <dbReference type="ARBA" id="ARBA00010871"/>
    </source>
</evidence>
<dbReference type="PANTHER" id="PTHR23132:SF23">
    <property type="entry name" value="D-ALANINE--D-ALANINE LIGASE B"/>
    <property type="match status" value="1"/>
</dbReference>
<evidence type="ECO:0000256" key="4">
    <source>
        <dbReference type="PROSITE-ProRule" id="PRU00409"/>
    </source>
</evidence>
<dbReference type="Pfam" id="PF07478">
    <property type="entry name" value="Dala_Dala_lig_C"/>
    <property type="match status" value="1"/>
</dbReference>
<sequence length="360" mass="40982">MAHKLCIIYGGQSSEHKDSVESFDNLYNVIRENHATLDYTLAHVIYIGLNNTAYLHEVDFRRESTAYREGVIKADLFDTLVELKQEGCFLFSTLFSQNGEDGRMQGAVKLIGLQSNLGEPLPSSLCLSKYHLNRYLMGTARDFYIPKTLRIASRTDFDAALPVFMNDVVVVKPNALGSSILTEKLTLKGNEDTAWTIIEKILVHDSHALMQEYIEGEEYTCGVLEQQGKVSVLAIGKVNTTRKFFGFPEKNDAALNWKEIIPHPYEPVLQQLATGVVQLFLDLNLTNIARFDFIVRNGRIYFLECNQFPSLHRYSFFMLMLKEWKLTIADVVGIIMKNEAYRKVVDPVFRGYDVLRAPEA</sequence>
<dbReference type="GO" id="GO:0046872">
    <property type="term" value="F:metal ion binding"/>
    <property type="evidence" value="ECO:0007669"/>
    <property type="project" value="InterPro"/>
</dbReference>
<keyword evidence="4" id="KW-0067">ATP-binding</keyword>
<keyword evidence="7" id="KW-1185">Reference proteome</keyword>
<keyword evidence="3" id="KW-0961">Cell wall biogenesis/degradation</keyword>
<dbReference type="InterPro" id="IPR011095">
    <property type="entry name" value="Dala_Dala_lig_C"/>
</dbReference>
<dbReference type="GO" id="GO:0005524">
    <property type="term" value="F:ATP binding"/>
    <property type="evidence" value="ECO:0007669"/>
    <property type="project" value="UniProtKB-UniRule"/>
</dbReference>
<dbReference type="GO" id="GO:0008716">
    <property type="term" value="F:D-alanine-D-alanine ligase activity"/>
    <property type="evidence" value="ECO:0007669"/>
    <property type="project" value="InterPro"/>
</dbReference>
<dbReference type="Gene3D" id="3.30.470.20">
    <property type="entry name" value="ATP-grasp fold, B domain"/>
    <property type="match status" value="1"/>
</dbReference>
<comment type="caution">
    <text evidence="6">The sequence shown here is derived from an EMBL/GenBank/DDBJ whole genome shotgun (WGS) entry which is preliminary data.</text>
</comment>
<dbReference type="RefSeq" id="WP_254159637.1">
    <property type="nucleotide sequence ID" value="NZ_JAHESF010000001.1"/>
</dbReference>
<proteinExistence type="inferred from homology"/>
<dbReference type="InterPro" id="IPR011761">
    <property type="entry name" value="ATP-grasp"/>
</dbReference>
<dbReference type="Gene3D" id="3.30.1490.20">
    <property type="entry name" value="ATP-grasp fold, A domain"/>
    <property type="match status" value="1"/>
</dbReference>
<evidence type="ECO:0000256" key="3">
    <source>
        <dbReference type="ARBA" id="ARBA00023316"/>
    </source>
</evidence>
<protein>
    <submittedName>
        <fullName evidence="6">ATP-grasp domain-containing protein</fullName>
    </submittedName>
</protein>
<dbReference type="PANTHER" id="PTHR23132">
    <property type="entry name" value="D-ALANINE--D-ALANINE LIGASE"/>
    <property type="match status" value="1"/>
</dbReference>
<keyword evidence="2" id="KW-0436">Ligase</keyword>
<organism evidence="6 7">
    <name type="scientific">Chryseosolibacter histidini</name>
    <dbReference type="NCBI Taxonomy" id="2782349"/>
    <lineage>
        <taxon>Bacteria</taxon>
        <taxon>Pseudomonadati</taxon>
        <taxon>Bacteroidota</taxon>
        <taxon>Cytophagia</taxon>
        <taxon>Cytophagales</taxon>
        <taxon>Chryseotaleaceae</taxon>
        <taxon>Chryseosolibacter</taxon>
    </lineage>
</organism>
<accession>A0AAP2DG07</accession>
<keyword evidence="4" id="KW-0547">Nucleotide-binding</keyword>
<dbReference type="EMBL" id="JAHESF010000001">
    <property type="protein sequence ID" value="MBT1695471.1"/>
    <property type="molecule type" value="Genomic_DNA"/>
</dbReference>
<feature type="domain" description="ATP-grasp" evidence="5">
    <location>
        <begin position="135"/>
        <end position="337"/>
    </location>
</feature>
<comment type="similarity">
    <text evidence="1">Belongs to the D-alanine--D-alanine ligase family.</text>
</comment>